<evidence type="ECO:0000259" key="2">
    <source>
        <dbReference type="Pfam" id="PF03099"/>
    </source>
</evidence>
<keyword evidence="4" id="KW-1185">Reference proteome</keyword>
<dbReference type="RefSeq" id="WP_115569310.1">
    <property type="nucleotide sequence ID" value="NZ_NXLV01000004.1"/>
</dbReference>
<dbReference type="InterPro" id="IPR004408">
    <property type="entry name" value="Biotin_CoA_COase_ligase"/>
</dbReference>
<dbReference type="InterPro" id="IPR004143">
    <property type="entry name" value="BPL_LPL_catalytic"/>
</dbReference>
<dbReference type="SUPFAM" id="SSF55681">
    <property type="entry name" value="Class II aaRS and biotin synthetases"/>
    <property type="match status" value="1"/>
</dbReference>
<dbReference type="GO" id="GO:0004077">
    <property type="term" value="F:biotin--[biotin carboxyl-carrier protein] ligase activity"/>
    <property type="evidence" value="ECO:0007669"/>
    <property type="project" value="InterPro"/>
</dbReference>
<dbReference type="Proteomes" id="UP000257045">
    <property type="component" value="Unassembled WGS sequence"/>
</dbReference>
<dbReference type="PANTHER" id="PTHR12835:SF5">
    <property type="entry name" value="BIOTIN--PROTEIN LIGASE"/>
    <property type="match status" value="1"/>
</dbReference>
<protein>
    <submittedName>
        <fullName evidence="3">Biotin--[acetyl-CoA-carboxylase] ligase</fullName>
    </submittedName>
</protein>
<dbReference type="NCBIfam" id="TIGR00121">
    <property type="entry name" value="birA_ligase"/>
    <property type="match status" value="1"/>
</dbReference>
<dbReference type="InterPro" id="IPR045864">
    <property type="entry name" value="aa-tRNA-synth_II/BPL/LPL"/>
</dbReference>
<feature type="domain" description="BPL/LPL catalytic" evidence="2">
    <location>
        <begin position="8"/>
        <end position="128"/>
    </location>
</feature>
<proteinExistence type="predicted"/>
<keyword evidence="1 3" id="KW-0436">Ligase</keyword>
<dbReference type="GO" id="GO:0005737">
    <property type="term" value="C:cytoplasm"/>
    <property type="evidence" value="ECO:0007669"/>
    <property type="project" value="TreeGrafter"/>
</dbReference>
<dbReference type="Pfam" id="PF03099">
    <property type="entry name" value="BPL_LplA_LipB"/>
    <property type="match status" value="1"/>
</dbReference>
<evidence type="ECO:0000313" key="3">
    <source>
        <dbReference type="EMBL" id="RDU71164.1"/>
    </source>
</evidence>
<name>A0A3D8J2T1_9HELI</name>
<dbReference type="AlphaFoldDB" id="A0A3D8J2T1"/>
<evidence type="ECO:0000256" key="1">
    <source>
        <dbReference type="ARBA" id="ARBA00022598"/>
    </source>
</evidence>
<comment type="caution">
    <text evidence="3">The sequence shown here is derived from an EMBL/GenBank/DDBJ whole genome shotgun (WGS) entry which is preliminary data.</text>
</comment>
<dbReference type="EMBL" id="NXLV01000004">
    <property type="protein sequence ID" value="RDU71164.1"/>
    <property type="molecule type" value="Genomic_DNA"/>
</dbReference>
<dbReference type="PANTHER" id="PTHR12835">
    <property type="entry name" value="BIOTIN PROTEIN LIGASE"/>
    <property type="match status" value="1"/>
</dbReference>
<dbReference type="Gene3D" id="3.30.930.10">
    <property type="entry name" value="Bira Bifunctional Protein, Domain 2"/>
    <property type="match status" value="1"/>
</dbReference>
<reference evidence="3 4" key="1">
    <citation type="submission" date="2018-04" db="EMBL/GenBank/DDBJ databases">
        <title>Novel Campyloabacter and Helicobacter Species and Strains.</title>
        <authorList>
            <person name="Mannion A.J."/>
            <person name="Shen Z."/>
            <person name="Fox J.G."/>
        </authorList>
    </citation>
    <scope>NUCLEOTIDE SEQUENCE [LARGE SCALE GENOMIC DNA]</scope>
    <source>
        <strain evidence="3 4">MIT 04-9366</strain>
    </source>
</reference>
<sequence>MLNFLFFEEIDSTQKWLVEYLKREQTPLVPFCVMSDKQSSGVGSRGNEWESVESAILFSFAFSQSDLPKDLPLQSLSIYISNLMSEFLEKRGFEVWVKWPNDLYINENKIGGVITQSVREFCVCGIGINLLSSHFASLQTQMDKAQKEQFIREFLQFFCTYPTWSVILSNYKLKFYKNYPFSFHYGDKTLSFEDALLCEDGAIMIENQKIYSLR</sequence>
<dbReference type="OrthoDB" id="9807064at2"/>
<dbReference type="NCBIfam" id="NF006294">
    <property type="entry name" value="PRK08477.1"/>
    <property type="match status" value="1"/>
</dbReference>
<evidence type="ECO:0000313" key="4">
    <source>
        <dbReference type="Proteomes" id="UP000257045"/>
    </source>
</evidence>
<accession>A0A3D8J2T1</accession>
<organism evidence="3 4">
    <name type="scientific">Helicobacter brantae</name>
    <dbReference type="NCBI Taxonomy" id="375927"/>
    <lineage>
        <taxon>Bacteria</taxon>
        <taxon>Pseudomonadati</taxon>
        <taxon>Campylobacterota</taxon>
        <taxon>Epsilonproteobacteria</taxon>
        <taxon>Campylobacterales</taxon>
        <taxon>Helicobacteraceae</taxon>
        <taxon>Helicobacter</taxon>
    </lineage>
</organism>
<gene>
    <name evidence="3" type="ORF">CQA58_03355</name>
</gene>